<dbReference type="NCBIfam" id="NF038155">
    <property type="entry name" value="lanthi_I_FDLD"/>
    <property type="match status" value="1"/>
</dbReference>
<dbReference type="EMBL" id="JAEHFQ010000004">
    <property type="protein sequence ID" value="MBM0633557.1"/>
    <property type="molecule type" value="Genomic_DNA"/>
</dbReference>
<accession>A0A8I1IPP2</accession>
<dbReference type="AlphaFoldDB" id="A0A8I1IPP2"/>
<sequence>MAENLFDLDVQVNKSQGSVEPKIWSIWNCSIGCGGGNTSQTCVETCSPCFSNLGTLC</sequence>
<name>A0A8I1IPP2_PAEPO</name>
<dbReference type="Proteomes" id="UP000650605">
    <property type="component" value="Unassembled WGS sequence"/>
</dbReference>
<reference evidence="1" key="1">
    <citation type="submission" date="2020-12" db="EMBL/GenBank/DDBJ databases">
        <title>Paenibacillus polymyxa LMG 27872: a double-edged sword.</title>
        <authorList>
            <person name="Langendries S."/>
            <person name="Garcia Mendez S."/>
            <person name="Beirinckx S."/>
            <person name="Viaene T."/>
            <person name="Baeyen S."/>
            <person name="Goeminne G."/>
            <person name="Willems A."/>
            <person name="Debode J."/>
            <person name="Goormachtig S."/>
        </authorList>
    </citation>
    <scope>NUCLEOTIDE SEQUENCE</scope>
    <source>
        <strain evidence="1">LMG 27872</strain>
    </source>
</reference>
<dbReference type="RefSeq" id="WP_194362209.1">
    <property type="nucleotide sequence ID" value="NZ_JAEHFQ010000004.1"/>
</dbReference>
<protein>
    <submittedName>
        <fullName evidence="1">FDLD family class I lanthipeptide</fullName>
    </submittedName>
</protein>
<gene>
    <name evidence="1" type="ORF">JDW19_10475</name>
</gene>
<proteinExistence type="predicted"/>
<comment type="caution">
    <text evidence="1">The sequence shown here is derived from an EMBL/GenBank/DDBJ whole genome shotgun (WGS) entry which is preliminary data.</text>
</comment>
<evidence type="ECO:0000313" key="2">
    <source>
        <dbReference type="Proteomes" id="UP000650605"/>
    </source>
</evidence>
<evidence type="ECO:0000313" key="1">
    <source>
        <dbReference type="EMBL" id="MBM0633557.1"/>
    </source>
</evidence>
<organism evidence="1 2">
    <name type="scientific">Paenibacillus polymyxa</name>
    <name type="common">Bacillus polymyxa</name>
    <dbReference type="NCBI Taxonomy" id="1406"/>
    <lineage>
        <taxon>Bacteria</taxon>
        <taxon>Bacillati</taxon>
        <taxon>Bacillota</taxon>
        <taxon>Bacilli</taxon>
        <taxon>Bacillales</taxon>
        <taxon>Paenibacillaceae</taxon>
        <taxon>Paenibacillus</taxon>
    </lineage>
</organism>